<name>A0AAV7NGI4_PLEWA</name>
<organism evidence="1 2">
    <name type="scientific">Pleurodeles waltl</name>
    <name type="common">Iberian ribbed newt</name>
    <dbReference type="NCBI Taxonomy" id="8319"/>
    <lineage>
        <taxon>Eukaryota</taxon>
        <taxon>Metazoa</taxon>
        <taxon>Chordata</taxon>
        <taxon>Craniata</taxon>
        <taxon>Vertebrata</taxon>
        <taxon>Euteleostomi</taxon>
        <taxon>Amphibia</taxon>
        <taxon>Batrachia</taxon>
        <taxon>Caudata</taxon>
        <taxon>Salamandroidea</taxon>
        <taxon>Salamandridae</taxon>
        <taxon>Pleurodelinae</taxon>
        <taxon>Pleurodeles</taxon>
    </lineage>
</organism>
<keyword evidence="2" id="KW-1185">Reference proteome</keyword>
<sequence length="74" mass="8189">MAACAGVVRCKSITWQEAGEREHVSAVRAADHDHARGCHVEEDEACGRPDHTPRSEESVKLQVFVHLGPRKSEK</sequence>
<reference evidence="1" key="1">
    <citation type="journal article" date="2022" name="bioRxiv">
        <title>Sequencing and chromosome-scale assembly of the giantPleurodeles waltlgenome.</title>
        <authorList>
            <person name="Brown T."/>
            <person name="Elewa A."/>
            <person name="Iarovenko S."/>
            <person name="Subramanian E."/>
            <person name="Araus A.J."/>
            <person name="Petzold A."/>
            <person name="Susuki M."/>
            <person name="Suzuki K.-i.T."/>
            <person name="Hayashi T."/>
            <person name="Toyoda A."/>
            <person name="Oliveira C."/>
            <person name="Osipova E."/>
            <person name="Leigh N.D."/>
            <person name="Simon A."/>
            <person name="Yun M.H."/>
        </authorList>
    </citation>
    <scope>NUCLEOTIDE SEQUENCE</scope>
    <source>
        <strain evidence="1">20211129_DDA</strain>
        <tissue evidence="1">Liver</tissue>
    </source>
</reference>
<dbReference type="Proteomes" id="UP001066276">
    <property type="component" value="Chromosome 8"/>
</dbReference>
<comment type="caution">
    <text evidence="1">The sequence shown here is derived from an EMBL/GenBank/DDBJ whole genome shotgun (WGS) entry which is preliminary data.</text>
</comment>
<accession>A0AAV7NGI4</accession>
<protein>
    <submittedName>
        <fullName evidence="1">Uncharacterized protein</fullName>
    </submittedName>
</protein>
<evidence type="ECO:0000313" key="1">
    <source>
        <dbReference type="EMBL" id="KAJ1112318.1"/>
    </source>
</evidence>
<proteinExistence type="predicted"/>
<gene>
    <name evidence="1" type="ORF">NDU88_000586</name>
</gene>
<evidence type="ECO:0000313" key="2">
    <source>
        <dbReference type="Proteomes" id="UP001066276"/>
    </source>
</evidence>
<dbReference type="AlphaFoldDB" id="A0AAV7NGI4"/>
<dbReference type="EMBL" id="JANPWB010000012">
    <property type="protein sequence ID" value="KAJ1112318.1"/>
    <property type="molecule type" value="Genomic_DNA"/>
</dbReference>